<dbReference type="AlphaFoldDB" id="A0A0K0X0H6"/>
<dbReference type="PANTHER" id="PTHR30055">
    <property type="entry name" value="HTH-TYPE TRANSCRIPTIONAL REGULATOR RUTR"/>
    <property type="match status" value="1"/>
</dbReference>
<evidence type="ECO:0000313" key="7">
    <source>
        <dbReference type="Proteomes" id="UP000062255"/>
    </source>
</evidence>
<sequence>MNTESAKKHPYRSELRAQQAAATRQLVLDAATALFIERGYAPTSIDLIAETAGVGRSTVFSAAGGKPWLLKTAYDRAIVGDDEQVPMVRRPQIQRLFELTDPVQIVEGYAAALSDAQQRVSRMYEVVRSAAGLDEEVHQLWTDISDQRLEGANIIATLLKKKRGLRPGLTVAGARDLIWIYNDPGMHYALVEVRGWSQQRYRKWLLDTFRHQLLGETP</sequence>
<keyword evidence="1" id="KW-0805">Transcription regulation</keyword>
<dbReference type="InterPro" id="IPR001647">
    <property type="entry name" value="HTH_TetR"/>
</dbReference>
<dbReference type="RefSeq" id="WP_049743271.1">
    <property type="nucleotide sequence ID" value="NZ_CP012150.1"/>
</dbReference>
<evidence type="ECO:0000313" key="6">
    <source>
        <dbReference type="EMBL" id="AKS30862.1"/>
    </source>
</evidence>
<feature type="DNA-binding region" description="H-T-H motif" evidence="4">
    <location>
        <begin position="44"/>
        <end position="63"/>
    </location>
</feature>
<keyword evidence="2 4" id="KW-0238">DNA-binding</keyword>
<evidence type="ECO:0000259" key="5">
    <source>
        <dbReference type="PROSITE" id="PS50977"/>
    </source>
</evidence>
<dbReference type="PANTHER" id="PTHR30055:SF234">
    <property type="entry name" value="HTH-TYPE TRANSCRIPTIONAL REGULATOR BETI"/>
    <property type="match status" value="1"/>
</dbReference>
<accession>A0A0K0X0H6</accession>
<protein>
    <submittedName>
        <fullName evidence="6">DNA-binding protein</fullName>
    </submittedName>
</protein>
<evidence type="ECO:0000256" key="2">
    <source>
        <dbReference type="ARBA" id="ARBA00023125"/>
    </source>
</evidence>
<gene>
    <name evidence="6" type="ORF">AFA91_02105</name>
</gene>
<dbReference type="GO" id="GO:0000976">
    <property type="term" value="F:transcription cis-regulatory region binding"/>
    <property type="evidence" value="ECO:0007669"/>
    <property type="project" value="TreeGrafter"/>
</dbReference>
<dbReference type="SUPFAM" id="SSF46689">
    <property type="entry name" value="Homeodomain-like"/>
    <property type="match status" value="1"/>
</dbReference>
<organism evidence="6 7">
    <name type="scientific">Mycolicibacterium goodii</name>
    <name type="common">Mycobacterium goodii</name>
    <dbReference type="NCBI Taxonomy" id="134601"/>
    <lineage>
        <taxon>Bacteria</taxon>
        <taxon>Bacillati</taxon>
        <taxon>Actinomycetota</taxon>
        <taxon>Actinomycetes</taxon>
        <taxon>Mycobacteriales</taxon>
        <taxon>Mycobacteriaceae</taxon>
        <taxon>Mycolicibacterium</taxon>
    </lineage>
</organism>
<dbReference type="OrthoDB" id="4823039at2"/>
<dbReference type="PROSITE" id="PS50977">
    <property type="entry name" value="HTH_TETR_2"/>
    <property type="match status" value="1"/>
</dbReference>
<dbReference type="Gene3D" id="1.10.357.10">
    <property type="entry name" value="Tetracycline Repressor, domain 2"/>
    <property type="match status" value="1"/>
</dbReference>
<dbReference type="InterPro" id="IPR009057">
    <property type="entry name" value="Homeodomain-like_sf"/>
</dbReference>
<evidence type="ECO:0000256" key="1">
    <source>
        <dbReference type="ARBA" id="ARBA00023015"/>
    </source>
</evidence>
<proteinExistence type="predicted"/>
<dbReference type="EMBL" id="CP012150">
    <property type="protein sequence ID" value="AKS30862.1"/>
    <property type="molecule type" value="Genomic_DNA"/>
</dbReference>
<dbReference type="InterPro" id="IPR050109">
    <property type="entry name" value="HTH-type_TetR-like_transc_reg"/>
</dbReference>
<dbReference type="GO" id="GO:0003700">
    <property type="term" value="F:DNA-binding transcription factor activity"/>
    <property type="evidence" value="ECO:0007669"/>
    <property type="project" value="TreeGrafter"/>
</dbReference>
<dbReference type="KEGG" id="mgo:AFA91_02105"/>
<dbReference type="PATRIC" id="fig|134601.6.peg.436"/>
<keyword evidence="3" id="KW-0804">Transcription</keyword>
<evidence type="ECO:0000256" key="3">
    <source>
        <dbReference type="ARBA" id="ARBA00023163"/>
    </source>
</evidence>
<feature type="domain" description="HTH tetR-type" evidence="5">
    <location>
        <begin position="21"/>
        <end position="81"/>
    </location>
</feature>
<dbReference type="PRINTS" id="PR00455">
    <property type="entry name" value="HTHTETR"/>
</dbReference>
<name>A0A0K0X0H6_MYCGD</name>
<reference evidence="6 7" key="1">
    <citation type="submission" date="2015-07" db="EMBL/GenBank/DDBJ databases">
        <title>Complete genome sequence of Mycobacterium goodii X7B, a facultative thermophilic biodesulfurizing bacterium.</title>
        <authorList>
            <person name="Yu B."/>
            <person name="Li F."/>
            <person name="Xu P."/>
        </authorList>
    </citation>
    <scope>NUCLEOTIDE SEQUENCE [LARGE SCALE GENOMIC DNA]</scope>
    <source>
        <strain evidence="6 7">X7B</strain>
    </source>
</reference>
<evidence type="ECO:0000256" key="4">
    <source>
        <dbReference type="PROSITE-ProRule" id="PRU00335"/>
    </source>
</evidence>
<dbReference type="Proteomes" id="UP000062255">
    <property type="component" value="Chromosome"/>
</dbReference>
<dbReference type="Pfam" id="PF00440">
    <property type="entry name" value="TetR_N"/>
    <property type="match status" value="1"/>
</dbReference>